<organism evidence="1 2">
    <name type="scientific">Armillaria ostoyae</name>
    <name type="common">Armillaria root rot fungus</name>
    <dbReference type="NCBI Taxonomy" id="47428"/>
    <lineage>
        <taxon>Eukaryota</taxon>
        <taxon>Fungi</taxon>
        <taxon>Dikarya</taxon>
        <taxon>Basidiomycota</taxon>
        <taxon>Agaricomycotina</taxon>
        <taxon>Agaricomycetes</taxon>
        <taxon>Agaricomycetidae</taxon>
        <taxon>Agaricales</taxon>
        <taxon>Marasmiineae</taxon>
        <taxon>Physalacriaceae</taxon>
        <taxon>Armillaria</taxon>
    </lineage>
</organism>
<reference evidence="2" key="1">
    <citation type="journal article" date="2017" name="Nat. Ecol. Evol.">
        <title>Genome expansion and lineage-specific genetic innovations in the forest pathogenic fungi Armillaria.</title>
        <authorList>
            <person name="Sipos G."/>
            <person name="Prasanna A.N."/>
            <person name="Walter M.C."/>
            <person name="O'Connor E."/>
            <person name="Balint B."/>
            <person name="Krizsan K."/>
            <person name="Kiss B."/>
            <person name="Hess J."/>
            <person name="Varga T."/>
            <person name="Slot J."/>
            <person name="Riley R."/>
            <person name="Boka B."/>
            <person name="Rigling D."/>
            <person name="Barry K."/>
            <person name="Lee J."/>
            <person name="Mihaltcheva S."/>
            <person name="LaButti K."/>
            <person name="Lipzen A."/>
            <person name="Waldron R."/>
            <person name="Moloney N.M."/>
            <person name="Sperisen C."/>
            <person name="Kredics L."/>
            <person name="Vagvoelgyi C."/>
            <person name="Patrignani A."/>
            <person name="Fitzpatrick D."/>
            <person name="Nagy I."/>
            <person name="Doyle S."/>
            <person name="Anderson J.B."/>
            <person name="Grigoriev I.V."/>
            <person name="Gueldener U."/>
            <person name="Muensterkoetter M."/>
            <person name="Nagy L.G."/>
        </authorList>
    </citation>
    <scope>NUCLEOTIDE SEQUENCE [LARGE SCALE GENOMIC DNA]</scope>
    <source>
        <strain evidence="2">C18/9</strain>
    </source>
</reference>
<protein>
    <submittedName>
        <fullName evidence="1">Uncharacterized protein</fullName>
    </submittedName>
</protein>
<dbReference type="AlphaFoldDB" id="A0A284S8J3"/>
<dbReference type="EMBL" id="FUEG01000043">
    <property type="protein sequence ID" value="SJL17332.1"/>
    <property type="molecule type" value="Genomic_DNA"/>
</dbReference>
<dbReference type="Proteomes" id="UP000219338">
    <property type="component" value="Unassembled WGS sequence"/>
</dbReference>
<evidence type="ECO:0000313" key="1">
    <source>
        <dbReference type="EMBL" id="SJL17332.1"/>
    </source>
</evidence>
<sequence>MTYSRKTLGRLEESSSCFHHSQYPMLLVCYLPSRADAEDTYGPTYHTHAQPNDTAIQIVEPAGIYDDR</sequence>
<proteinExistence type="predicted"/>
<accession>A0A284S8J3</accession>
<name>A0A284S8J3_ARMOS</name>
<keyword evidence="2" id="KW-1185">Reference proteome</keyword>
<gene>
    <name evidence="1" type="ORF">ARMOST_20882</name>
</gene>
<evidence type="ECO:0000313" key="2">
    <source>
        <dbReference type="Proteomes" id="UP000219338"/>
    </source>
</evidence>